<sequence length="461" mass="48866">MTPASGTPVSPALQVIAVEGIPNIQPGDDLSSMIIDRCVSLVWPDGSSGLASGDVVVVTSKIVSKSEGRVVAAASRDDLIDSESIRTLATKVTEKNTTRIVETPHGLVMAAAGIDASNIETGFVVLLPTDPDASASRLRTAIREKLGAEVGVIITDTMGRAWRNGLTDNAIGVAGVESLNDHTGRADAYGRTLEMTVVATADEIASAADLVKGKATGMPVAVVRGMSHAVEADDGPGARALVRPRGEDLFWLGTREALIEGRRTASELRRTVRAFTDAHVSEASLDDAIRSAATAPAPHHSRPWRFMVLRDEPVRGELLDAMRERWANDLRLTDHMDEASINRRLARGDVLRHAPVIVIPFVDLDSGAHSYPDAARGAAERDMFMVSGGAAVQSLMIRLAADGLGTAWISSTMFCGDVVRQVLSLPETYQPLGAVAVGWPASEPGARARTDIGNIRIMPGQ</sequence>
<dbReference type="GO" id="GO:0005525">
    <property type="term" value="F:GTP binding"/>
    <property type="evidence" value="ECO:0007669"/>
    <property type="project" value="UniProtKB-KW"/>
</dbReference>
<keyword evidence="6" id="KW-0342">GTP-binding</keyword>
<dbReference type="SUPFAM" id="SSF55469">
    <property type="entry name" value="FMN-dependent nitroreductase-like"/>
    <property type="match status" value="1"/>
</dbReference>
<gene>
    <name evidence="11" type="ORF">UFOPK2810_00383</name>
</gene>
<keyword evidence="4" id="KW-0460">Magnesium</keyword>
<dbReference type="InterPro" id="IPR002847">
    <property type="entry name" value="F420-0_gamma-glut_ligase-dom"/>
</dbReference>
<dbReference type="SUPFAM" id="SSF144010">
    <property type="entry name" value="CofE-like"/>
    <property type="match status" value="1"/>
</dbReference>
<organism evidence="11">
    <name type="scientific">freshwater metagenome</name>
    <dbReference type="NCBI Taxonomy" id="449393"/>
    <lineage>
        <taxon>unclassified sequences</taxon>
        <taxon>metagenomes</taxon>
        <taxon>ecological metagenomes</taxon>
    </lineage>
</organism>
<reference evidence="11" key="1">
    <citation type="submission" date="2020-05" db="EMBL/GenBank/DDBJ databases">
        <authorList>
            <person name="Chiriac C."/>
            <person name="Salcher M."/>
            <person name="Ghai R."/>
            <person name="Kavagutti S V."/>
        </authorList>
    </citation>
    <scope>NUCLEOTIDE SEQUENCE</scope>
</reference>
<dbReference type="EMBL" id="CAEZYZ010000043">
    <property type="protein sequence ID" value="CAB4742119.1"/>
    <property type="molecule type" value="Genomic_DNA"/>
</dbReference>
<protein>
    <submittedName>
        <fullName evidence="11">Unannotated protein</fullName>
    </submittedName>
</protein>
<dbReference type="InterPro" id="IPR029479">
    <property type="entry name" value="Nitroreductase"/>
</dbReference>
<dbReference type="PANTHER" id="PTHR47917:SF1">
    <property type="entry name" value="COENZYME F420:L-GLUTAMATE LIGASE"/>
    <property type="match status" value="1"/>
</dbReference>
<dbReference type="InterPro" id="IPR000415">
    <property type="entry name" value="Nitroreductase-like"/>
</dbReference>
<name>A0A6J6T709_9ZZZZ</name>
<dbReference type="NCBIfam" id="TIGR01916">
    <property type="entry name" value="F420_cofE"/>
    <property type="match status" value="1"/>
</dbReference>
<keyword evidence="8" id="KW-0511">Multifunctional enzyme</keyword>
<dbReference type="Gene3D" id="3.30.1330.100">
    <property type="entry name" value="CofE-like"/>
    <property type="match status" value="1"/>
</dbReference>
<dbReference type="Pfam" id="PF00881">
    <property type="entry name" value="Nitroreductase"/>
    <property type="match status" value="1"/>
</dbReference>
<evidence type="ECO:0000256" key="5">
    <source>
        <dbReference type="ARBA" id="ARBA00022958"/>
    </source>
</evidence>
<dbReference type="GO" id="GO:0016491">
    <property type="term" value="F:oxidoreductase activity"/>
    <property type="evidence" value="ECO:0007669"/>
    <property type="project" value="InterPro"/>
</dbReference>
<evidence type="ECO:0000256" key="7">
    <source>
        <dbReference type="ARBA" id="ARBA00023211"/>
    </source>
</evidence>
<proteinExistence type="predicted"/>
<feature type="domain" description="Coenzyme F420:L-glutamate ligase-like" evidence="10">
    <location>
        <begin position="21"/>
        <end position="225"/>
    </location>
</feature>
<keyword evidence="1" id="KW-0436">Ligase</keyword>
<keyword evidence="2" id="KW-0479">Metal-binding</keyword>
<dbReference type="AlphaFoldDB" id="A0A6J6T709"/>
<evidence type="ECO:0000256" key="3">
    <source>
        <dbReference type="ARBA" id="ARBA00022741"/>
    </source>
</evidence>
<evidence type="ECO:0000259" key="10">
    <source>
        <dbReference type="Pfam" id="PF01996"/>
    </source>
</evidence>
<evidence type="ECO:0000256" key="8">
    <source>
        <dbReference type="ARBA" id="ARBA00023268"/>
    </source>
</evidence>
<evidence type="ECO:0000256" key="2">
    <source>
        <dbReference type="ARBA" id="ARBA00022723"/>
    </source>
</evidence>
<evidence type="ECO:0000313" key="11">
    <source>
        <dbReference type="EMBL" id="CAB4742119.1"/>
    </source>
</evidence>
<dbReference type="Pfam" id="PF01996">
    <property type="entry name" value="F420_ligase"/>
    <property type="match status" value="1"/>
</dbReference>
<keyword evidence="3" id="KW-0547">Nucleotide-binding</keyword>
<accession>A0A6J6T709</accession>
<dbReference type="InterPro" id="IPR008225">
    <property type="entry name" value="F420-0_g-glutamyl_ligase"/>
</dbReference>
<dbReference type="Gene3D" id="3.90.1660.10">
    <property type="entry name" value="CofE-like domain"/>
    <property type="match status" value="1"/>
</dbReference>
<dbReference type="NCBIfam" id="NF009810">
    <property type="entry name" value="PRK13294.1"/>
    <property type="match status" value="1"/>
</dbReference>
<keyword evidence="5" id="KW-0630">Potassium</keyword>
<dbReference type="Gene3D" id="3.40.109.10">
    <property type="entry name" value="NADH Oxidase"/>
    <property type="match status" value="1"/>
</dbReference>
<feature type="domain" description="Nitroreductase" evidence="9">
    <location>
        <begin position="269"/>
        <end position="439"/>
    </location>
</feature>
<dbReference type="GO" id="GO:0046872">
    <property type="term" value="F:metal ion binding"/>
    <property type="evidence" value="ECO:0007669"/>
    <property type="project" value="UniProtKB-KW"/>
</dbReference>
<keyword evidence="7" id="KW-0464">Manganese</keyword>
<evidence type="ECO:0000256" key="6">
    <source>
        <dbReference type="ARBA" id="ARBA00023134"/>
    </source>
</evidence>
<evidence type="ECO:0000256" key="1">
    <source>
        <dbReference type="ARBA" id="ARBA00022598"/>
    </source>
</evidence>
<dbReference type="GO" id="GO:0052618">
    <property type="term" value="F:coenzyme F420-0:L-glutamate ligase activity"/>
    <property type="evidence" value="ECO:0007669"/>
    <property type="project" value="TreeGrafter"/>
</dbReference>
<dbReference type="PANTHER" id="PTHR47917">
    <property type="match status" value="1"/>
</dbReference>
<evidence type="ECO:0000256" key="4">
    <source>
        <dbReference type="ARBA" id="ARBA00022842"/>
    </source>
</evidence>
<evidence type="ECO:0000259" key="9">
    <source>
        <dbReference type="Pfam" id="PF00881"/>
    </source>
</evidence>